<comment type="caution">
    <text evidence="5">The sequence shown here is derived from an EMBL/GenBank/DDBJ whole genome shotgun (WGS) entry which is preliminary data.</text>
</comment>
<organism evidence="5 6">
    <name type="scientific">Dinothrombium tinctorium</name>
    <dbReference type="NCBI Taxonomy" id="1965070"/>
    <lineage>
        <taxon>Eukaryota</taxon>
        <taxon>Metazoa</taxon>
        <taxon>Ecdysozoa</taxon>
        <taxon>Arthropoda</taxon>
        <taxon>Chelicerata</taxon>
        <taxon>Arachnida</taxon>
        <taxon>Acari</taxon>
        <taxon>Acariformes</taxon>
        <taxon>Trombidiformes</taxon>
        <taxon>Prostigmata</taxon>
        <taxon>Anystina</taxon>
        <taxon>Parasitengona</taxon>
        <taxon>Trombidioidea</taxon>
        <taxon>Trombidiidae</taxon>
        <taxon>Dinothrombium</taxon>
    </lineage>
</organism>
<dbReference type="OrthoDB" id="433924at2759"/>
<dbReference type="AlphaFoldDB" id="A0A3S3PJU1"/>
<keyword evidence="6" id="KW-1185">Reference proteome</keyword>
<evidence type="ECO:0000313" key="5">
    <source>
        <dbReference type="EMBL" id="RWS11121.1"/>
    </source>
</evidence>
<dbReference type="InterPro" id="IPR016197">
    <property type="entry name" value="Chromo-like_dom_sf"/>
</dbReference>
<dbReference type="Proteomes" id="UP000285301">
    <property type="component" value="Unassembled WGS sequence"/>
</dbReference>
<evidence type="ECO:0000313" key="6">
    <source>
        <dbReference type="Proteomes" id="UP000285301"/>
    </source>
</evidence>
<dbReference type="GO" id="GO:0005634">
    <property type="term" value="C:nucleus"/>
    <property type="evidence" value="ECO:0007669"/>
    <property type="project" value="UniProtKB-SubCell"/>
</dbReference>
<dbReference type="CDD" id="cd00034">
    <property type="entry name" value="CSD"/>
    <property type="match status" value="1"/>
</dbReference>
<keyword evidence="2" id="KW-0539">Nucleus</keyword>
<feature type="region of interest" description="Disordered" evidence="3">
    <location>
        <begin position="149"/>
        <end position="178"/>
    </location>
</feature>
<dbReference type="STRING" id="1965070.A0A3S3PJU1"/>
<gene>
    <name evidence="5" type="ORF">B4U79_17558</name>
</gene>
<comment type="subcellular location">
    <subcellularLocation>
        <location evidence="1">Nucleus</location>
    </subcellularLocation>
</comment>
<reference evidence="5 6" key="1">
    <citation type="journal article" date="2018" name="Gigascience">
        <title>Genomes of trombidid mites reveal novel predicted allergens and laterally-transferred genes associated with secondary metabolism.</title>
        <authorList>
            <person name="Dong X."/>
            <person name="Chaisiri K."/>
            <person name="Xia D."/>
            <person name="Armstrong S.D."/>
            <person name="Fang Y."/>
            <person name="Donnelly M.J."/>
            <person name="Kadowaki T."/>
            <person name="McGarry J.W."/>
            <person name="Darby A.C."/>
            <person name="Makepeace B.L."/>
        </authorList>
    </citation>
    <scope>NUCLEOTIDE SEQUENCE [LARGE SCALE GENOMIC DNA]</scope>
    <source>
        <strain evidence="5">UoL-WK</strain>
    </source>
</reference>
<feature type="compositionally biased region" description="Basic and acidic residues" evidence="3">
    <location>
        <begin position="156"/>
        <end position="165"/>
    </location>
</feature>
<dbReference type="Gene3D" id="2.40.50.40">
    <property type="match status" value="1"/>
</dbReference>
<protein>
    <recommendedName>
        <fullName evidence="4">Chromo shadow domain-containing protein</fullName>
    </recommendedName>
</protein>
<name>A0A3S3PJU1_9ACAR</name>
<dbReference type="InterPro" id="IPR008251">
    <property type="entry name" value="Chromo_shadow_dom"/>
</dbReference>
<dbReference type="SMART" id="SM00300">
    <property type="entry name" value="ChSh"/>
    <property type="match status" value="1"/>
</dbReference>
<evidence type="ECO:0000256" key="3">
    <source>
        <dbReference type="SAM" id="MobiDB-lite"/>
    </source>
</evidence>
<feature type="domain" description="Chromo shadow" evidence="4">
    <location>
        <begin position="195"/>
        <end position="258"/>
    </location>
</feature>
<sequence>MSEERVANEFSNFENEINFLMSLEGKQLREFLFDEKRASNRKSVTISIQNNQNQQSGSTKQNFSLFIRDPRIRKRLLAECSNSAVRSYGSDVGKQQSNNSFFAQNINRASKEPRLAQQFSKNQSTESTRMVPISEILYKNKKATTVQNKIKKKDAIKKQSDDGKKAKQTISNNQSKVDEEKKELCKRQMLFQQTTGLDKGWIPQEIIGITEYNGVILHYVKWCNPSLQNELIPSEVLSKKYPQVVIDFYQKHIEFVRLSSEISLK</sequence>
<evidence type="ECO:0000256" key="1">
    <source>
        <dbReference type="ARBA" id="ARBA00004123"/>
    </source>
</evidence>
<dbReference type="SUPFAM" id="SSF54160">
    <property type="entry name" value="Chromo domain-like"/>
    <property type="match status" value="1"/>
</dbReference>
<accession>A0A3S3PJU1</accession>
<dbReference type="GO" id="GO:0005694">
    <property type="term" value="C:chromosome"/>
    <property type="evidence" value="ECO:0007669"/>
    <property type="project" value="UniProtKB-ARBA"/>
</dbReference>
<dbReference type="Pfam" id="PF01393">
    <property type="entry name" value="Chromo_shadow"/>
    <property type="match status" value="1"/>
</dbReference>
<evidence type="ECO:0000256" key="2">
    <source>
        <dbReference type="ARBA" id="ARBA00023242"/>
    </source>
</evidence>
<proteinExistence type="predicted"/>
<evidence type="ECO:0000259" key="4">
    <source>
        <dbReference type="SMART" id="SM00300"/>
    </source>
</evidence>
<dbReference type="EMBL" id="NCKU01001835">
    <property type="protein sequence ID" value="RWS11121.1"/>
    <property type="molecule type" value="Genomic_DNA"/>
</dbReference>